<dbReference type="InterPro" id="IPR036339">
    <property type="entry name" value="PUB-like_dom_sf"/>
</dbReference>
<name>A0AAD4MWE3_9BILA</name>
<feature type="compositionally biased region" description="Basic and acidic residues" evidence="1">
    <location>
        <begin position="109"/>
        <end position="121"/>
    </location>
</feature>
<dbReference type="PANTHER" id="PTHR23153">
    <property type="entry name" value="UBX-RELATED"/>
    <property type="match status" value="1"/>
</dbReference>
<dbReference type="Gene3D" id="1.20.58.2190">
    <property type="match status" value="1"/>
</dbReference>
<dbReference type="GO" id="GO:0005737">
    <property type="term" value="C:cytoplasm"/>
    <property type="evidence" value="ECO:0007669"/>
    <property type="project" value="TreeGrafter"/>
</dbReference>
<feature type="region of interest" description="Disordered" evidence="1">
    <location>
        <begin position="15"/>
        <end position="61"/>
    </location>
</feature>
<dbReference type="PANTHER" id="PTHR23153:SF38">
    <property type="entry name" value="UBX DOMAIN-CONTAINING PROTEIN 6"/>
    <property type="match status" value="1"/>
</dbReference>
<protein>
    <submittedName>
        <fullName evidence="3">PUB domain-containing protein</fullName>
    </submittedName>
</protein>
<evidence type="ECO:0000256" key="1">
    <source>
        <dbReference type="SAM" id="MobiDB-lite"/>
    </source>
</evidence>
<comment type="caution">
    <text evidence="3">The sequence shown here is derived from an EMBL/GenBank/DDBJ whole genome shotgun (WGS) entry which is preliminary data.</text>
</comment>
<dbReference type="SUPFAM" id="SSF143503">
    <property type="entry name" value="PUG domain-like"/>
    <property type="match status" value="1"/>
</dbReference>
<keyword evidence="4" id="KW-1185">Reference proteome</keyword>
<dbReference type="Pfam" id="PF09409">
    <property type="entry name" value="PUB"/>
    <property type="match status" value="1"/>
</dbReference>
<dbReference type="SMART" id="SM00580">
    <property type="entry name" value="PUG"/>
    <property type="match status" value="1"/>
</dbReference>
<dbReference type="Proteomes" id="UP001201812">
    <property type="component" value="Unassembled WGS sequence"/>
</dbReference>
<organism evidence="3 4">
    <name type="scientific">Ditylenchus destructor</name>
    <dbReference type="NCBI Taxonomy" id="166010"/>
    <lineage>
        <taxon>Eukaryota</taxon>
        <taxon>Metazoa</taxon>
        <taxon>Ecdysozoa</taxon>
        <taxon>Nematoda</taxon>
        <taxon>Chromadorea</taxon>
        <taxon>Rhabditida</taxon>
        <taxon>Tylenchina</taxon>
        <taxon>Tylenchomorpha</taxon>
        <taxon>Sphaerularioidea</taxon>
        <taxon>Anguinidae</taxon>
        <taxon>Anguininae</taxon>
        <taxon>Ditylenchus</taxon>
    </lineage>
</organism>
<feature type="domain" description="PUB" evidence="2">
    <location>
        <begin position="178"/>
        <end position="259"/>
    </location>
</feature>
<dbReference type="EMBL" id="JAKKPZ010000045">
    <property type="protein sequence ID" value="KAI1706788.1"/>
    <property type="molecule type" value="Genomic_DNA"/>
</dbReference>
<proteinExistence type="predicted"/>
<accession>A0AAD4MWE3</accession>
<sequence>MKKLKEFIKGKQVDRKFNRLGQGHSLLDQGPPQQQSTSRPPQQRYEPPQQNQDSEERRRRAAEAIEKRLNQGNGGLTSSQKAIQMRAKLELEREQKRLAEQNPNLNDNMDDRSRSKSREPLQDEDSSILYTCDLLEDLALPKYQLCEAIETYLRAQIDEEPLDAAVLLLYSLNPQSRLDPAIQVMQKYLNNILSNPEEEKFRKIRTSNKVFQEKVAATNGAVDFLQAVGFAVQMIPNEQTGEQESYLVLNEPNVVQIQDALGELTSGNAVTLKLFRDPKVFYVDPSKPIPAPQVPPEFFELSREEVRAMQQRRIEEVEKLTTLRTRAMREADAAAGAGSQGGSAQYKYTLIRVLFPDNYILQGVFSVHESVLAVREFQRSYYIREKPFGLWTCSNRHTSLPMGGTYNGLLQCEQPSPYIFDCGPPKDR</sequence>
<evidence type="ECO:0000259" key="2">
    <source>
        <dbReference type="Pfam" id="PF09409"/>
    </source>
</evidence>
<dbReference type="InterPro" id="IPR018997">
    <property type="entry name" value="PUB_domain"/>
</dbReference>
<feature type="compositionally biased region" description="Low complexity" evidence="1">
    <location>
        <begin position="29"/>
        <end position="52"/>
    </location>
</feature>
<reference evidence="3" key="1">
    <citation type="submission" date="2022-01" db="EMBL/GenBank/DDBJ databases">
        <title>Genome Sequence Resource for Two Populations of Ditylenchus destructor, the Migratory Endoparasitic Phytonematode.</title>
        <authorList>
            <person name="Zhang H."/>
            <person name="Lin R."/>
            <person name="Xie B."/>
        </authorList>
    </citation>
    <scope>NUCLEOTIDE SEQUENCE</scope>
    <source>
        <strain evidence="3">BazhouSP</strain>
    </source>
</reference>
<dbReference type="AlphaFoldDB" id="A0AAD4MWE3"/>
<feature type="region of interest" description="Disordered" evidence="1">
    <location>
        <begin position="98"/>
        <end position="123"/>
    </location>
</feature>
<evidence type="ECO:0000313" key="3">
    <source>
        <dbReference type="EMBL" id="KAI1706788.1"/>
    </source>
</evidence>
<evidence type="ECO:0000313" key="4">
    <source>
        <dbReference type="Proteomes" id="UP001201812"/>
    </source>
</evidence>
<gene>
    <name evidence="3" type="ORF">DdX_12780</name>
</gene>